<dbReference type="Gene3D" id="3.30.559.10">
    <property type="entry name" value="Chloramphenicol acetyltransferase-like domain"/>
    <property type="match status" value="1"/>
</dbReference>
<dbReference type="InterPro" id="IPR023213">
    <property type="entry name" value="CAT-like_dom_sf"/>
</dbReference>
<gene>
    <name evidence="5" type="ORF">LOD99_15237</name>
</gene>
<dbReference type="InterPro" id="IPR042231">
    <property type="entry name" value="Cho/carn_acyl_trans_2"/>
</dbReference>
<dbReference type="InterPro" id="IPR000542">
    <property type="entry name" value="Carn_acyl_trans"/>
</dbReference>
<dbReference type="Pfam" id="PF00755">
    <property type="entry name" value="Carn_acyltransf"/>
    <property type="match status" value="1"/>
</dbReference>
<protein>
    <submittedName>
        <fullName evidence="5">Carnitine O-acetyltransferase-like</fullName>
    </submittedName>
</protein>
<dbReference type="InterPro" id="IPR039551">
    <property type="entry name" value="Cho/carn_acyl_trans"/>
</dbReference>
<evidence type="ECO:0000256" key="2">
    <source>
        <dbReference type="ARBA" id="ARBA00022679"/>
    </source>
</evidence>
<dbReference type="Proteomes" id="UP001165289">
    <property type="component" value="Unassembled WGS sequence"/>
</dbReference>
<dbReference type="PANTHER" id="PTHR22589">
    <property type="entry name" value="CARNITINE O-ACYLTRANSFERASE"/>
    <property type="match status" value="1"/>
</dbReference>
<comment type="caution">
    <text evidence="5">The sequence shown here is derived from an EMBL/GenBank/DDBJ whole genome shotgun (WGS) entry which is preliminary data.</text>
</comment>
<evidence type="ECO:0000256" key="1">
    <source>
        <dbReference type="ARBA" id="ARBA00005232"/>
    </source>
</evidence>
<dbReference type="AlphaFoldDB" id="A0AAV7KB97"/>
<dbReference type="Gene3D" id="3.30.559.70">
    <property type="entry name" value="Choline/Carnitine o-acyltransferase, domain 2"/>
    <property type="match status" value="1"/>
</dbReference>
<keyword evidence="3" id="KW-0012">Acyltransferase</keyword>
<dbReference type="SUPFAM" id="SSF52777">
    <property type="entry name" value="CoA-dependent acyltransferases"/>
    <property type="match status" value="2"/>
</dbReference>
<name>A0AAV7KB97_9METZ</name>
<reference evidence="5 6" key="1">
    <citation type="journal article" date="2023" name="BMC Biol.">
        <title>The compact genome of the sponge Oopsacas minuta (Hexactinellida) is lacking key metazoan core genes.</title>
        <authorList>
            <person name="Santini S."/>
            <person name="Schenkelaars Q."/>
            <person name="Jourda C."/>
            <person name="Duchesne M."/>
            <person name="Belahbib H."/>
            <person name="Rocher C."/>
            <person name="Selva M."/>
            <person name="Riesgo A."/>
            <person name="Vervoort M."/>
            <person name="Leys S.P."/>
            <person name="Kodjabachian L."/>
            <person name="Le Bivic A."/>
            <person name="Borchiellini C."/>
            <person name="Claverie J.M."/>
            <person name="Renard E."/>
        </authorList>
    </citation>
    <scope>NUCLEOTIDE SEQUENCE [LARGE SCALE GENOMIC DNA]</scope>
    <source>
        <strain evidence="5">SPO-2</strain>
    </source>
</reference>
<evidence type="ECO:0000256" key="3">
    <source>
        <dbReference type="ARBA" id="ARBA00023315"/>
    </source>
</evidence>
<organism evidence="5 6">
    <name type="scientific">Oopsacas minuta</name>
    <dbReference type="NCBI Taxonomy" id="111878"/>
    <lineage>
        <taxon>Eukaryota</taxon>
        <taxon>Metazoa</taxon>
        <taxon>Porifera</taxon>
        <taxon>Hexactinellida</taxon>
        <taxon>Hexasterophora</taxon>
        <taxon>Lyssacinosida</taxon>
        <taxon>Leucopsacidae</taxon>
        <taxon>Oopsacas</taxon>
    </lineage>
</organism>
<dbReference type="GO" id="GO:0016746">
    <property type="term" value="F:acyltransferase activity"/>
    <property type="evidence" value="ECO:0007669"/>
    <property type="project" value="UniProtKB-KW"/>
</dbReference>
<evidence type="ECO:0000259" key="4">
    <source>
        <dbReference type="Pfam" id="PF00755"/>
    </source>
</evidence>
<evidence type="ECO:0000313" key="5">
    <source>
        <dbReference type="EMBL" id="KAI6658437.1"/>
    </source>
</evidence>
<accession>A0AAV7KB97</accession>
<keyword evidence="2" id="KW-0808">Transferase</keyword>
<sequence>MSIYQKLPRIMVPKLDNTIERYLEVMKAQYKFTTYSEIVYYTRIFARMEGIYFQNVLMEHSESNTNWAAKIWVNQSFLENRISLLYTNETRGSVNKLNWSTTDQMLTAISQYISTIINFWEDVRQERVPQDYVGDMPQCMEQYKRIMGVHRRSLPKIDNWHSTSYSKYIIVMVEGRMFQMRVYDNKEGRPYPRNEIKELLKKIISHSKDEDAQPEPVGTLTAMDRDNWFCIREEMSRSSINKQSLSIIEQSLFGLCIDETYPKPNNVFTQTTLGDHRYDFKNFNRWYDLGLQCVFRKDGYFTWITEQSIYDGAIIPQPKEVVIEDSKEQSSQKCQNSDVKIINWDLSNTTKMNIERGKNKLINWWPNLDNHVFEFTDFGLEYLQKYDLHANGLVQQAIVLAYYKLYNQLDSMCQPVSLRRYRSGRKEHPHIVTCENRKFVEAMENKNIIMEVKWERLEKAIQKHHSLIADASHLNHYFRGLMALNWIIEHEFIFSDFFLIRFWKCFSKPKVVVIYSDTQEPAISTGIPTYESGHYIYFHPKKNSILFSINTVLKSLEFKTSNRFASMLELSLLEIKHLLENRFRDI</sequence>
<proteinExistence type="inferred from homology"/>
<evidence type="ECO:0000313" key="6">
    <source>
        <dbReference type="Proteomes" id="UP001165289"/>
    </source>
</evidence>
<feature type="domain" description="Choline/carnitine acyltransferase" evidence="4">
    <location>
        <begin position="12"/>
        <end position="569"/>
    </location>
</feature>
<keyword evidence="6" id="KW-1185">Reference proteome</keyword>
<comment type="similarity">
    <text evidence="1">Belongs to the carnitine/choline acetyltransferase family.</text>
</comment>
<dbReference type="EMBL" id="JAKMXF010000088">
    <property type="protein sequence ID" value="KAI6658437.1"/>
    <property type="molecule type" value="Genomic_DNA"/>
</dbReference>